<dbReference type="Proteomes" id="UP001233836">
    <property type="component" value="Unassembled WGS sequence"/>
</dbReference>
<sequence length="42" mass="5003">MNHSDMVNWYVIGRIMRLSMDTFHPRTFYEKNSNKGVVELNA</sequence>
<comment type="caution">
    <text evidence="1">The sequence shown here is derived from an EMBL/GenBank/DDBJ whole genome shotgun (WGS) entry which is preliminary data.</text>
</comment>
<keyword evidence="2" id="KW-1185">Reference proteome</keyword>
<organism evidence="1 2">
    <name type="scientific">Paenibacillus tundrae</name>
    <dbReference type="NCBI Taxonomy" id="528187"/>
    <lineage>
        <taxon>Bacteria</taxon>
        <taxon>Bacillati</taxon>
        <taxon>Bacillota</taxon>
        <taxon>Bacilli</taxon>
        <taxon>Bacillales</taxon>
        <taxon>Paenibacillaceae</taxon>
        <taxon>Paenibacillus</taxon>
    </lineage>
</organism>
<name>A0ABT9WHD6_9BACL</name>
<gene>
    <name evidence="1" type="ORF">J2T19_004179</name>
</gene>
<reference evidence="1 2" key="1">
    <citation type="submission" date="2023-07" db="EMBL/GenBank/DDBJ databases">
        <title>Sorghum-associated microbial communities from plants grown in Nebraska, USA.</title>
        <authorList>
            <person name="Schachtman D."/>
        </authorList>
    </citation>
    <scope>NUCLEOTIDE SEQUENCE [LARGE SCALE GENOMIC DNA]</scope>
    <source>
        <strain evidence="1 2">DS1314</strain>
    </source>
</reference>
<evidence type="ECO:0000313" key="2">
    <source>
        <dbReference type="Proteomes" id="UP001233836"/>
    </source>
</evidence>
<evidence type="ECO:0000313" key="1">
    <source>
        <dbReference type="EMBL" id="MDQ0172689.1"/>
    </source>
</evidence>
<dbReference type="EMBL" id="JAUSTI010000013">
    <property type="protein sequence ID" value="MDQ0172689.1"/>
    <property type="molecule type" value="Genomic_DNA"/>
</dbReference>
<accession>A0ABT9WHD6</accession>
<proteinExistence type="predicted"/>
<protein>
    <submittedName>
        <fullName evidence="1">Uncharacterized protein</fullName>
    </submittedName>
</protein>